<keyword evidence="5" id="KW-0501">Molybdenum cofactor biosynthesis</keyword>
<comment type="pathway">
    <text evidence="1">Cofactor biosynthesis; molybdopterin biosynthesis.</text>
</comment>
<keyword evidence="13" id="KW-1185">Reference proteome</keyword>
<evidence type="ECO:0000256" key="1">
    <source>
        <dbReference type="ARBA" id="ARBA00005046"/>
    </source>
</evidence>
<comment type="similarity">
    <text evidence="2">Belongs to the MoaE family.</text>
</comment>
<reference evidence="12 13" key="1">
    <citation type="submission" date="2016-11" db="EMBL/GenBank/DDBJ databases">
        <authorList>
            <person name="Jaros S."/>
            <person name="Januszkiewicz K."/>
            <person name="Wedrychowicz H."/>
        </authorList>
    </citation>
    <scope>NUCLEOTIDE SEQUENCE [LARGE SCALE GENOMIC DNA]</scope>
    <source>
        <strain evidence="12 13">DSM 18772</strain>
    </source>
</reference>
<evidence type="ECO:0000256" key="9">
    <source>
        <dbReference type="ARBA" id="ARBA00030781"/>
    </source>
</evidence>
<sequence length="143" mass="16001">MFSIVDTAIDHASLRELTRASEAGGFVSFEGWVRNHHDGKSVQSLEYTAYQELAEKEGKRILLEAVEKFSVTSAVCHHRIGHLAIGDLAVVVAVSSHHRDAAFQACRYIIDEVKTRVPIWKKEHYTDSTTAWPSCQGCADHKH</sequence>
<dbReference type="InterPro" id="IPR003448">
    <property type="entry name" value="Mopterin_biosynth_MoaE"/>
</dbReference>
<evidence type="ECO:0000256" key="2">
    <source>
        <dbReference type="ARBA" id="ARBA00005426"/>
    </source>
</evidence>
<evidence type="ECO:0000256" key="5">
    <source>
        <dbReference type="ARBA" id="ARBA00023150"/>
    </source>
</evidence>
<evidence type="ECO:0000256" key="11">
    <source>
        <dbReference type="ARBA" id="ARBA00049878"/>
    </source>
</evidence>
<dbReference type="RefSeq" id="WP_143183673.1">
    <property type="nucleotide sequence ID" value="NZ_FQYR01000003.1"/>
</dbReference>
<evidence type="ECO:0000256" key="3">
    <source>
        <dbReference type="ARBA" id="ARBA00011950"/>
    </source>
</evidence>
<evidence type="ECO:0000256" key="8">
    <source>
        <dbReference type="ARBA" id="ARBA00030407"/>
    </source>
</evidence>
<dbReference type="InParanoid" id="A0A1M6JFR3"/>
<protein>
    <recommendedName>
        <fullName evidence="4">Molybdopterin synthase catalytic subunit</fullName>
        <ecNumber evidence="3">2.8.1.12</ecNumber>
    </recommendedName>
    <alternativeName>
        <fullName evidence="9">MPT synthase subunit 2</fullName>
    </alternativeName>
    <alternativeName>
        <fullName evidence="7">Molybdenum cofactor biosynthesis protein E</fullName>
    </alternativeName>
    <alternativeName>
        <fullName evidence="8">Molybdopterin-converting factor large subunit</fullName>
    </alternativeName>
    <alternativeName>
        <fullName evidence="10">Molybdopterin-converting factor subunit 2</fullName>
    </alternativeName>
</protein>
<dbReference type="AlphaFoldDB" id="A0A1M6JFR3"/>
<comment type="catalytic activity">
    <reaction evidence="11">
        <text>2 [molybdopterin-synthase sulfur-carrier protein]-C-terminal-Gly-aminoethanethioate + cyclic pyranopterin phosphate + H2O = molybdopterin + 2 [molybdopterin-synthase sulfur-carrier protein]-C-terminal Gly-Gly + 2 H(+)</text>
        <dbReference type="Rhea" id="RHEA:26333"/>
        <dbReference type="Rhea" id="RHEA-COMP:12202"/>
        <dbReference type="Rhea" id="RHEA-COMP:19907"/>
        <dbReference type="ChEBI" id="CHEBI:15377"/>
        <dbReference type="ChEBI" id="CHEBI:15378"/>
        <dbReference type="ChEBI" id="CHEBI:58698"/>
        <dbReference type="ChEBI" id="CHEBI:59648"/>
        <dbReference type="ChEBI" id="CHEBI:90778"/>
        <dbReference type="ChEBI" id="CHEBI:232372"/>
        <dbReference type="EC" id="2.8.1.12"/>
    </reaction>
</comment>
<evidence type="ECO:0000313" key="12">
    <source>
        <dbReference type="EMBL" id="SHJ45566.1"/>
    </source>
</evidence>
<dbReference type="Pfam" id="PF02391">
    <property type="entry name" value="MoaE"/>
    <property type="match status" value="1"/>
</dbReference>
<proteinExistence type="inferred from homology"/>
<dbReference type="SUPFAM" id="SSF54690">
    <property type="entry name" value="Molybdopterin synthase subunit MoaE"/>
    <property type="match status" value="1"/>
</dbReference>
<dbReference type="EC" id="2.8.1.12" evidence="3"/>
<dbReference type="GO" id="GO:0030366">
    <property type="term" value="F:molybdopterin synthase activity"/>
    <property type="evidence" value="ECO:0007669"/>
    <property type="project" value="UniProtKB-EC"/>
</dbReference>
<evidence type="ECO:0000313" key="13">
    <source>
        <dbReference type="Proteomes" id="UP000184510"/>
    </source>
</evidence>
<organism evidence="12 13">
    <name type="scientific">Rubritalea squalenifaciens DSM 18772</name>
    <dbReference type="NCBI Taxonomy" id="1123071"/>
    <lineage>
        <taxon>Bacteria</taxon>
        <taxon>Pseudomonadati</taxon>
        <taxon>Verrucomicrobiota</taxon>
        <taxon>Verrucomicrobiia</taxon>
        <taxon>Verrucomicrobiales</taxon>
        <taxon>Rubritaleaceae</taxon>
        <taxon>Rubritalea</taxon>
    </lineage>
</organism>
<dbReference type="STRING" id="1123071.SAMN02745181_2111"/>
<evidence type="ECO:0000256" key="7">
    <source>
        <dbReference type="ARBA" id="ARBA00029745"/>
    </source>
</evidence>
<dbReference type="FunCoup" id="A0A1M6JFR3">
    <property type="interactions" value="462"/>
</dbReference>
<name>A0A1M6JFR3_9BACT</name>
<dbReference type="OrthoDB" id="9803224at2"/>
<evidence type="ECO:0000256" key="10">
    <source>
        <dbReference type="ARBA" id="ARBA00032474"/>
    </source>
</evidence>
<evidence type="ECO:0000256" key="6">
    <source>
        <dbReference type="ARBA" id="ARBA00026066"/>
    </source>
</evidence>
<dbReference type="Proteomes" id="UP000184510">
    <property type="component" value="Unassembled WGS sequence"/>
</dbReference>
<accession>A0A1M6JFR3</accession>
<gene>
    <name evidence="12" type="ORF">SAMN02745181_2111</name>
</gene>
<dbReference type="CDD" id="cd00756">
    <property type="entry name" value="MoaE"/>
    <property type="match status" value="1"/>
</dbReference>
<dbReference type="EMBL" id="FQYR01000003">
    <property type="protein sequence ID" value="SHJ45566.1"/>
    <property type="molecule type" value="Genomic_DNA"/>
</dbReference>
<dbReference type="InterPro" id="IPR036563">
    <property type="entry name" value="MoaE_sf"/>
</dbReference>
<dbReference type="PANTHER" id="PTHR23404">
    <property type="entry name" value="MOLYBDOPTERIN SYNTHASE RELATED"/>
    <property type="match status" value="1"/>
</dbReference>
<dbReference type="GO" id="GO:0006777">
    <property type="term" value="P:Mo-molybdopterin cofactor biosynthetic process"/>
    <property type="evidence" value="ECO:0007669"/>
    <property type="project" value="UniProtKB-KW"/>
</dbReference>
<comment type="subunit">
    <text evidence="6">Heterotetramer of 2 MoaD subunits and 2 MoaE subunits. Also stable as homodimer. The enzyme changes between these two forms during catalysis.</text>
</comment>
<evidence type="ECO:0000256" key="4">
    <source>
        <dbReference type="ARBA" id="ARBA00013858"/>
    </source>
</evidence>
<dbReference type="Gene3D" id="3.90.1170.40">
    <property type="entry name" value="Molybdopterin biosynthesis MoaE subunit"/>
    <property type="match status" value="1"/>
</dbReference>